<gene>
    <name evidence="1" type="ORF">UFOVP444_22</name>
</gene>
<sequence>MPNYDYMCDGEGSLIVLDLPMDHKIPHCQICGAKLRRVYTAVPAIFKGTGWAGKLG</sequence>
<dbReference type="EMBL" id="LR796414">
    <property type="protein sequence ID" value="CAB4142401.1"/>
    <property type="molecule type" value="Genomic_DNA"/>
</dbReference>
<evidence type="ECO:0000313" key="1">
    <source>
        <dbReference type="EMBL" id="CAB4142401.1"/>
    </source>
</evidence>
<organism evidence="1">
    <name type="scientific">uncultured Caudovirales phage</name>
    <dbReference type="NCBI Taxonomy" id="2100421"/>
    <lineage>
        <taxon>Viruses</taxon>
        <taxon>Duplodnaviria</taxon>
        <taxon>Heunggongvirae</taxon>
        <taxon>Uroviricota</taxon>
        <taxon>Caudoviricetes</taxon>
        <taxon>Peduoviridae</taxon>
        <taxon>Maltschvirus</taxon>
        <taxon>Maltschvirus maltsch</taxon>
    </lineage>
</organism>
<reference evidence="1" key="1">
    <citation type="submission" date="2020-04" db="EMBL/GenBank/DDBJ databases">
        <authorList>
            <person name="Chiriac C."/>
            <person name="Salcher M."/>
            <person name="Ghai R."/>
            <person name="Kavagutti S V."/>
        </authorList>
    </citation>
    <scope>NUCLEOTIDE SEQUENCE</scope>
</reference>
<proteinExistence type="predicted"/>
<accession>A0A6J5M896</accession>
<name>A0A6J5M896_9CAUD</name>
<protein>
    <submittedName>
        <fullName evidence="1">Uncharacterized protein</fullName>
    </submittedName>
</protein>